<evidence type="ECO:0000256" key="4">
    <source>
        <dbReference type="ARBA" id="ARBA00022825"/>
    </source>
</evidence>
<dbReference type="Proteomes" id="UP001152622">
    <property type="component" value="Chromosome 11"/>
</dbReference>
<evidence type="ECO:0000259" key="8">
    <source>
        <dbReference type="PROSITE" id="PS50240"/>
    </source>
</evidence>
<dbReference type="InterPro" id="IPR033116">
    <property type="entry name" value="TRYPSIN_SER"/>
</dbReference>
<comment type="caution">
    <text evidence="9">The sequence shown here is derived from an EMBL/GenBank/DDBJ whole genome shotgun (WGS) entry which is preliminary data.</text>
</comment>
<proteinExistence type="predicted"/>
<keyword evidence="1 7" id="KW-0645">Protease</keyword>
<dbReference type="InterPro" id="IPR001254">
    <property type="entry name" value="Trypsin_dom"/>
</dbReference>
<gene>
    <name evidence="9" type="ORF">SKAU_G00287440</name>
</gene>
<dbReference type="PANTHER" id="PTHR24253:SF144">
    <property type="entry name" value="CHYMOTRYPSIN-LIKE PROTEASE CTRL-1-RELATED"/>
    <property type="match status" value="1"/>
</dbReference>
<evidence type="ECO:0000313" key="10">
    <source>
        <dbReference type="Proteomes" id="UP001152622"/>
    </source>
</evidence>
<dbReference type="PRINTS" id="PR00722">
    <property type="entry name" value="CHYMOTRYPSIN"/>
</dbReference>
<dbReference type="PANTHER" id="PTHR24253">
    <property type="entry name" value="TRANSMEMBRANE PROTEASE SERINE"/>
    <property type="match status" value="1"/>
</dbReference>
<reference evidence="9" key="1">
    <citation type="journal article" date="2023" name="Science">
        <title>Genome structures resolve the early diversification of teleost fishes.</title>
        <authorList>
            <person name="Parey E."/>
            <person name="Louis A."/>
            <person name="Montfort J."/>
            <person name="Bouchez O."/>
            <person name="Roques C."/>
            <person name="Iampietro C."/>
            <person name="Lluch J."/>
            <person name="Castinel A."/>
            <person name="Donnadieu C."/>
            <person name="Desvignes T."/>
            <person name="Floi Bucao C."/>
            <person name="Jouanno E."/>
            <person name="Wen M."/>
            <person name="Mejri S."/>
            <person name="Dirks R."/>
            <person name="Jansen H."/>
            <person name="Henkel C."/>
            <person name="Chen W.J."/>
            <person name="Zahm M."/>
            <person name="Cabau C."/>
            <person name="Klopp C."/>
            <person name="Thompson A.W."/>
            <person name="Robinson-Rechavi M."/>
            <person name="Braasch I."/>
            <person name="Lecointre G."/>
            <person name="Bobe J."/>
            <person name="Postlethwait J.H."/>
            <person name="Berthelot C."/>
            <person name="Roest Crollius H."/>
            <person name="Guiguen Y."/>
        </authorList>
    </citation>
    <scope>NUCLEOTIDE SEQUENCE</scope>
    <source>
        <strain evidence="9">WJC10195</strain>
    </source>
</reference>
<dbReference type="OrthoDB" id="546450at2759"/>
<dbReference type="PROSITE" id="PS00135">
    <property type="entry name" value="TRYPSIN_SER"/>
    <property type="match status" value="1"/>
</dbReference>
<dbReference type="InterPro" id="IPR001314">
    <property type="entry name" value="Peptidase_S1A"/>
</dbReference>
<dbReference type="InterPro" id="IPR043504">
    <property type="entry name" value="Peptidase_S1_PA_chymotrypsin"/>
</dbReference>
<keyword evidence="2" id="KW-0732">Signal</keyword>
<keyword evidence="5" id="KW-1015">Disulfide bond</keyword>
<evidence type="ECO:0000256" key="1">
    <source>
        <dbReference type="ARBA" id="ARBA00022670"/>
    </source>
</evidence>
<evidence type="ECO:0000256" key="3">
    <source>
        <dbReference type="ARBA" id="ARBA00022801"/>
    </source>
</evidence>
<dbReference type="PROSITE" id="PS50240">
    <property type="entry name" value="TRYPSIN_DOM"/>
    <property type="match status" value="1"/>
</dbReference>
<dbReference type="InterPro" id="IPR009003">
    <property type="entry name" value="Peptidase_S1_PA"/>
</dbReference>
<feature type="domain" description="Peptidase S1" evidence="8">
    <location>
        <begin position="46"/>
        <end position="286"/>
    </location>
</feature>
<keyword evidence="4 7" id="KW-0720">Serine protease</keyword>
<dbReference type="GO" id="GO:0006508">
    <property type="term" value="P:proteolysis"/>
    <property type="evidence" value="ECO:0007669"/>
    <property type="project" value="UniProtKB-KW"/>
</dbReference>
<dbReference type="EMBL" id="JAINUF010000011">
    <property type="protein sequence ID" value="KAJ8347343.1"/>
    <property type="molecule type" value="Genomic_DNA"/>
</dbReference>
<organism evidence="9 10">
    <name type="scientific">Synaphobranchus kaupii</name>
    <name type="common">Kaup's arrowtooth eel</name>
    <dbReference type="NCBI Taxonomy" id="118154"/>
    <lineage>
        <taxon>Eukaryota</taxon>
        <taxon>Metazoa</taxon>
        <taxon>Chordata</taxon>
        <taxon>Craniata</taxon>
        <taxon>Vertebrata</taxon>
        <taxon>Euteleostomi</taxon>
        <taxon>Actinopterygii</taxon>
        <taxon>Neopterygii</taxon>
        <taxon>Teleostei</taxon>
        <taxon>Anguilliformes</taxon>
        <taxon>Synaphobranchidae</taxon>
        <taxon>Synaphobranchus</taxon>
    </lineage>
</organism>
<evidence type="ECO:0000256" key="2">
    <source>
        <dbReference type="ARBA" id="ARBA00022729"/>
    </source>
</evidence>
<dbReference type="Pfam" id="PF00089">
    <property type="entry name" value="Trypsin"/>
    <property type="match status" value="1"/>
</dbReference>
<evidence type="ECO:0000256" key="5">
    <source>
        <dbReference type="ARBA" id="ARBA00023157"/>
    </source>
</evidence>
<dbReference type="FunFam" id="2.40.10.10:FF:000024">
    <property type="entry name" value="Serine protease 53"/>
    <property type="match status" value="1"/>
</dbReference>
<keyword evidence="3 7" id="KW-0378">Hydrolase</keyword>
<dbReference type="SMART" id="SM00020">
    <property type="entry name" value="Tryp_SPc"/>
    <property type="match status" value="1"/>
</dbReference>
<dbReference type="Gene3D" id="2.40.10.10">
    <property type="entry name" value="Trypsin-like serine proteases"/>
    <property type="match status" value="2"/>
</dbReference>
<sequence>MRDLIGCVQLRMFLKSHSLIVAVLTTVGFWTCDAQVCGRPPLGNRIVGGTEAPEGAWPWQVDIQMDGSHVCGGTLITKDWVLSAAHCFPKSSPVSSYQLYLGRYKLNGLNQYEVLKKVWRVEVLPGYSSPQEGRDVALVQLASPVQWTDHIQPICLPDANVQFPSGTRCYVTGWGHVQEGEPLLGTGPLQEVEVPIIGQASCRSMYQLQPATDRVDILSDMICAGFKEGRKDSCQGDSGGPLMCPKNKTWVQAGVVSFGLGCAQPNQPGVYTRLSAFDSFIRSTVPEIQLFSRGSPNWAGGIGVPAVAALISLTLFT</sequence>
<dbReference type="PROSITE" id="PS00134">
    <property type="entry name" value="TRYPSIN_HIS"/>
    <property type="match status" value="1"/>
</dbReference>
<dbReference type="CDD" id="cd00190">
    <property type="entry name" value="Tryp_SPc"/>
    <property type="match status" value="1"/>
</dbReference>
<keyword evidence="6" id="KW-0325">Glycoprotein</keyword>
<evidence type="ECO:0000256" key="6">
    <source>
        <dbReference type="ARBA" id="ARBA00023180"/>
    </source>
</evidence>
<accession>A0A9Q1EY67</accession>
<dbReference type="GO" id="GO:0004252">
    <property type="term" value="F:serine-type endopeptidase activity"/>
    <property type="evidence" value="ECO:0007669"/>
    <property type="project" value="InterPro"/>
</dbReference>
<keyword evidence="10" id="KW-1185">Reference proteome</keyword>
<evidence type="ECO:0000256" key="7">
    <source>
        <dbReference type="RuleBase" id="RU363034"/>
    </source>
</evidence>
<evidence type="ECO:0000313" key="9">
    <source>
        <dbReference type="EMBL" id="KAJ8347343.1"/>
    </source>
</evidence>
<name>A0A9Q1EY67_SYNKA</name>
<protein>
    <recommendedName>
        <fullName evidence="8">Peptidase S1 domain-containing protein</fullName>
    </recommendedName>
</protein>
<dbReference type="InterPro" id="IPR018114">
    <property type="entry name" value="TRYPSIN_HIS"/>
</dbReference>
<dbReference type="AlphaFoldDB" id="A0A9Q1EY67"/>
<dbReference type="SUPFAM" id="SSF50494">
    <property type="entry name" value="Trypsin-like serine proteases"/>
    <property type="match status" value="1"/>
</dbReference>